<dbReference type="PANTHER" id="PTHR12299:SF30">
    <property type="entry name" value="INTRACELLULAR HYALURONAN-BINDING PROTEIN 4"/>
    <property type="match status" value="1"/>
</dbReference>
<feature type="compositionally biased region" description="Basic and acidic residues" evidence="9">
    <location>
        <begin position="216"/>
        <end position="225"/>
    </location>
</feature>
<protein>
    <submittedName>
        <fullName evidence="11">Hyaluronan binding protein 4</fullName>
    </submittedName>
</protein>
<evidence type="ECO:0000256" key="5">
    <source>
        <dbReference type="ARBA" id="ARBA00022490"/>
    </source>
</evidence>
<dbReference type="Ensembl" id="ENSAMXT00000000304.2">
    <property type="protein sequence ID" value="ENSAMXP00000000304.2"/>
    <property type="gene ID" value="ENSAMXG00000000297.2"/>
</dbReference>
<feature type="compositionally biased region" description="Basic and acidic residues" evidence="9">
    <location>
        <begin position="246"/>
        <end position="274"/>
    </location>
</feature>
<dbReference type="GO" id="GO:0045948">
    <property type="term" value="P:positive regulation of translational initiation"/>
    <property type="evidence" value="ECO:0007669"/>
    <property type="project" value="TreeGrafter"/>
</dbReference>
<keyword evidence="5" id="KW-0963">Cytoplasm</keyword>
<dbReference type="GO" id="GO:0016607">
    <property type="term" value="C:nuclear speck"/>
    <property type="evidence" value="ECO:0007669"/>
    <property type="project" value="UniProtKB-SubCell"/>
</dbReference>
<feature type="region of interest" description="Disordered" evidence="9">
    <location>
        <begin position="402"/>
        <end position="452"/>
    </location>
</feature>
<dbReference type="GeneTree" id="ENSGT00940000168987"/>
<keyword evidence="12" id="KW-1185">Reference proteome</keyword>
<keyword evidence="6" id="KW-0810">Translation regulation</keyword>
<dbReference type="PANTHER" id="PTHR12299">
    <property type="entry name" value="HYALURONIC ACID-BINDING PROTEIN 4"/>
    <property type="match status" value="1"/>
</dbReference>
<evidence type="ECO:0000256" key="6">
    <source>
        <dbReference type="ARBA" id="ARBA00022845"/>
    </source>
</evidence>
<dbReference type="InterPro" id="IPR006861">
    <property type="entry name" value="HABP4_PAIRBP1-bd"/>
</dbReference>
<feature type="domain" description="Hyaluronan/mRNA-binding protein" evidence="10">
    <location>
        <begin position="252"/>
        <end position="359"/>
    </location>
</feature>
<dbReference type="eggNOG" id="KOG2945">
    <property type="taxonomic scope" value="Eukaryota"/>
</dbReference>
<dbReference type="GO" id="GO:0033120">
    <property type="term" value="P:positive regulation of RNA splicing"/>
    <property type="evidence" value="ECO:0007669"/>
    <property type="project" value="TreeGrafter"/>
</dbReference>
<dbReference type="SMART" id="SM01233">
    <property type="entry name" value="HABP4_PAI-RBP1"/>
    <property type="match status" value="1"/>
</dbReference>
<reference evidence="11" key="4">
    <citation type="submission" date="2025-09" db="UniProtKB">
        <authorList>
            <consortium name="Ensembl"/>
        </authorList>
    </citation>
    <scope>IDENTIFICATION</scope>
</reference>
<feature type="compositionally biased region" description="Basic and acidic residues" evidence="9">
    <location>
        <begin position="141"/>
        <end position="151"/>
    </location>
</feature>
<evidence type="ECO:0000256" key="1">
    <source>
        <dbReference type="ARBA" id="ARBA00004210"/>
    </source>
</evidence>
<dbReference type="GO" id="GO:0005730">
    <property type="term" value="C:nucleolus"/>
    <property type="evidence" value="ECO:0007669"/>
    <property type="project" value="UniProtKB-SubCell"/>
</dbReference>
<organism evidence="11 12">
    <name type="scientific">Astyanax mexicanus</name>
    <name type="common">Blind cave fish</name>
    <name type="synonym">Astyanax fasciatus mexicanus</name>
    <dbReference type="NCBI Taxonomy" id="7994"/>
    <lineage>
        <taxon>Eukaryota</taxon>
        <taxon>Metazoa</taxon>
        <taxon>Chordata</taxon>
        <taxon>Craniata</taxon>
        <taxon>Vertebrata</taxon>
        <taxon>Euteleostomi</taxon>
        <taxon>Actinopterygii</taxon>
        <taxon>Neopterygii</taxon>
        <taxon>Teleostei</taxon>
        <taxon>Ostariophysi</taxon>
        <taxon>Characiformes</taxon>
        <taxon>Characoidei</taxon>
        <taxon>Acestrorhamphidae</taxon>
        <taxon>Acestrorhamphinae</taxon>
        <taxon>Astyanax</taxon>
    </lineage>
</organism>
<evidence type="ECO:0000313" key="11">
    <source>
        <dbReference type="Ensembl" id="ENSAMXP00000000304.2"/>
    </source>
</evidence>
<comment type="similarity">
    <text evidence="8">Belongs to the SERBP1-HABP4 family.</text>
</comment>
<accession>W5JY94</accession>
<dbReference type="InterPro" id="IPR039764">
    <property type="entry name" value="HABP4/SERBP1-like"/>
</dbReference>
<dbReference type="Bgee" id="ENSAMXG00000000297">
    <property type="expression patterns" value="Expressed in testis and 8 other cell types or tissues"/>
</dbReference>
<proteinExistence type="inferred from homology"/>
<evidence type="ECO:0000256" key="9">
    <source>
        <dbReference type="SAM" id="MobiDB-lite"/>
    </source>
</evidence>
<evidence type="ECO:0000256" key="8">
    <source>
        <dbReference type="ARBA" id="ARBA00035118"/>
    </source>
</evidence>
<dbReference type="GO" id="GO:0015030">
    <property type="term" value="C:Cajal body"/>
    <property type="evidence" value="ECO:0007669"/>
    <property type="project" value="UniProtKB-SubCell"/>
</dbReference>
<reference evidence="12" key="2">
    <citation type="journal article" date="2014" name="Nat. Commun.">
        <title>The cavefish genome reveals candidate genes for eye loss.</title>
        <authorList>
            <person name="McGaugh S.E."/>
            <person name="Gross J.B."/>
            <person name="Aken B."/>
            <person name="Blin M."/>
            <person name="Borowsky R."/>
            <person name="Chalopin D."/>
            <person name="Hinaux H."/>
            <person name="Jeffery W.R."/>
            <person name="Keene A."/>
            <person name="Ma L."/>
            <person name="Minx P."/>
            <person name="Murphy D."/>
            <person name="O'Quin K.E."/>
            <person name="Retaux S."/>
            <person name="Rohner N."/>
            <person name="Searle S.M."/>
            <person name="Stahl B.A."/>
            <person name="Tabin C."/>
            <person name="Volff J.N."/>
            <person name="Yoshizawa M."/>
            <person name="Warren W.C."/>
        </authorList>
    </citation>
    <scope>NUCLEOTIDE SEQUENCE [LARGE SCALE GENOMIC DNA]</scope>
    <source>
        <strain evidence="12">female</strain>
    </source>
</reference>
<feature type="compositionally biased region" description="Acidic residues" evidence="9">
    <location>
        <begin position="298"/>
        <end position="321"/>
    </location>
</feature>
<dbReference type="Pfam" id="PF04774">
    <property type="entry name" value="HABP4_PAI-RBP1"/>
    <property type="match status" value="1"/>
</dbReference>
<reference evidence="12" key="1">
    <citation type="submission" date="2013-03" db="EMBL/GenBank/DDBJ databases">
        <authorList>
            <person name="Jeffery W."/>
            <person name="Warren W."/>
            <person name="Wilson R.K."/>
        </authorList>
    </citation>
    <scope>NUCLEOTIDE SEQUENCE</scope>
    <source>
        <strain evidence="12">female</strain>
    </source>
</reference>
<feature type="compositionally biased region" description="Basic and acidic residues" evidence="9">
    <location>
        <begin position="187"/>
        <end position="205"/>
    </location>
</feature>
<dbReference type="Proteomes" id="UP000018467">
    <property type="component" value="Unassembled WGS sequence"/>
</dbReference>
<dbReference type="AlphaFoldDB" id="W5JY94"/>
<dbReference type="InParanoid" id="W5JY94"/>
<feature type="region of interest" description="Disordered" evidence="9">
    <location>
        <begin position="369"/>
        <end position="390"/>
    </location>
</feature>
<evidence type="ECO:0000259" key="10">
    <source>
        <dbReference type="SMART" id="SM01233"/>
    </source>
</evidence>
<dbReference type="HOGENOM" id="CLU_037366_2_1_1"/>
<reference evidence="11" key="3">
    <citation type="submission" date="2025-08" db="UniProtKB">
        <authorList>
            <consortium name="Ensembl"/>
        </authorList>
    </citation>
    <scope>IDENTIFICATION</scope>
</reference>
<dbReference type="GO" id="GO:0010494">
    <property type="term" value="C:cytoplasmic stress granule"/>
    <property type="evidence" value="ECO:0007669"/>
    <property type="project" value="UniProtKB-SubCell"/>
</dbReference>
<dbReference type="Pfam" id="PF16174">
    <property type="entry name" value="IHABP4_N"/>
    <property type="match status" value="1"/>
</dbReference>
<feature type="compositionally biased region" description="Acidic residues" evidence="9">
    <location>
        <begin position="443"/>
        <end position="452"/>
    </location>
</feature>
<evidence type="ECO:0000256" key="2">
    <source>
        <dbReference type="ARBA" id="ARBA00004324"/>
    </source>
</evidence>
<dbReference type="InterPro" id="IPR032381">
    <property type="entry name" value="IHABP4_N"/>
</dbReference>
<evidence type="ECO:0000256" key="7">
    <source>
        <dbReference type="ARBA" id="ARBA00023242"/>
    </source>
</evidence>
<name>W5JY94_ASTMX</name>
<evidence type="ECO:0000256" key="4">
    <source>
        <dbReference type="ARBA" id="ARBA00004604"/>
    </source>
</evidence>
<keyword evidence="7" id="KW-0539">Nucleus</keyword>
<feature type="compositionally biased region" description="Gly residues" evidence="9">
    <location>
        <begin position="409"/>
        <end position="422"/>
    </location>
</feature>
<dbReference type="GO" id="GO:0003723">
    <property type="term" value="F:RNA binding"/>
    <property type="evidence" value="ECO:0007669"/>
    <property type="project" value="InterPro"/>
</dbReference>
<sequence length="452" mass="49347">MWLESLGGTLYLDSRFLSSHHRVQVYSFFSASSTRLSSAAMGFRTSPHLLHHLHTFSTPVSLPLHAPRCCMSPVPATVGMKELLEEMPDSGFGCAVANRFGKLLDDESDPFDLLYQAQAQQERKKKKEELKKPQAAPSRAGKKESQRERKAPTPTPASAPARPAAGERESAAGARSVAGQKRTVRGPAEERVERRVAFNEPRFNEGNDSLGYSIERPSEPYDRAYRGRGGGRGRGARGGVYSRSADGFDPRGKREFERHSGSDRANVRPEEKRGGSGPRNWGSMRDHVNAVADVTPDVSEEVGEGEEAADAADTDAENQPLETEEVIEVAIEMSLDEWKALQEQSRPKAEFNIRKAETKVPSKAVVIHKSKRAKENANDLSEDDASFRRPANDITFQLEINFGSLGRPARGGRGGARGGRGRGAAAPPQRSPEKLLGTAPNPDDPEDFPALA</sequence>
<feature type="region of interest" description="Disordered" evidence="9">
    <location>
        <begin position="119"/>
        <end position="321"/>
    </location>
</feature>
<dbReference type="STRING" id="7994.ENSAMXP00000000304"/>
<evidence type="ECO:0000313" key="12">
    <source>
        <dbReference type="Proteomes" id="UP000018467"/>
    </source>
</evidence>
<comment type="subcellular location">
    <subcellularLocation>
        <location evidence="1">Cytoplasm</location>
        <location evidence="1">Stress granule</location>
    </subcellularLocation>
    <subcellularLocation>
        <location evidence="2">Nucleus speckle</location>
    </subcellularLocation>
    <subcellularLocation>
        <location evidence="3">Nucleus</location>
        <location evidence="3">Cajal body</location>
    </subcellularLocation>
    <subcellularLocation>
        <location evidence="4">Nucleus</location>
        <location evidence="4">Nucleolus</location>
    </subcellularLocation>
</comment>
<evidence type="ECO:0000256" key="3">
    <source>
        <dbReference type="ARBA" id="ARBA00004408"/>
    </source>
</evidence>